<reference evidence="9" key="1">
    <citation type="submission" date="2018-04" db="EMBL/GenBank/DDBJ databases">
        <title>WGS assembly of Panicum hallii.</title>
        <authorList>
            <person name="Lovell J."/>
            <person name="Jenkins J."/>
            <person name="Lowry D."/>
            <person name="Mamidi S."/>
            <person name="Sreedasyam A."/>
            <person name="Weng X."/>
            <person name="Barry K."/>
            <person name="Bonette J."/>
            <person name="Campitelli B."/>
            <person name="Daum C."/>
            <person name="Gordon S."/>
            <person name="Gould B."/>
            <person name="Lipzen A."/>
            <person name="Macqueen A."/>
            <person name="Palacio-Mejia J."/>
            <person name="Plott C."/>
            <person name="Shakirov E."/>
            <person name="Shu S."/>
            <person name="Yoshinaga Y."/>
            <person name="Zane M."/>
            <person name="Rokhsar D."/>
            <person name="Grimwood J."/>
            <person name="Schmutz J."/>
            <person name="Juenger T."/>
        </authorList>
    </citation>
    <scope>NUCLEOTIDE SEQUENCE [LARGE SCALE GENOMIC DNA]</scope>
    <source>
        <strain evidence="9">FIL2</strain>
    </source>
</reference>
<proteinExistence type="inferred from homology"/>
<evidence type="ECO:0000256" key="7">
    <source>
        <dbReference type="SAM" id="Phobius"/>
    </source>
</evidence>
<keyword evidence="4 7" id="KW-1133">Transmembrane helix</keyword>
<evidence type="ECO:0008006" key="10">
    <source>
        <dbReference type="Google" id="ProtNLM"/>
    </source>
</evidence>
<dbReference type="GO" id="GO:0012505">
    <property type="term" value="C:endomembrane system"/>
    <property type="evidence" value="ECO:0007669"/>
    <property type="project" value="UniProtKB-SubCell"/>
</dbReference>
<gene>
    <name evidence="9" type="ORF">PAHAL_4G247100</name>
</gene>
<evidence type="ECO:0000256" key="5">
    <source>
        <dbReference type="ARBA" id="ARBA00023136"/>
    </source>
</evidence>
<feature type="transmembrane region" description="Helical" evidence="7">
    <location>
        <begin position="140"/>
        <end position="161"/>
    </location>
</feature>
<dbReference type="AlphaFoldDB" id="A0A2S3HJX0"/>
<dbReference type="EMBL" id="CM008049">
    <property type="protein sequence ID" value="PAN24712.1"/>
    <property type="molecule type" value="Genomic_DNA"/>
</dbReference>
<dbReference type="PANTHER" id="PTHR31769">
    <property type="entry name" value="OS07G0462200 PROTEIN-RELATED"/>
    <property type="match status" value="1"/>
</dbReference>
<sequence length="198" mass="21260">MERKVVVICILVIFLSLLSAGLAFAAEITKIQVSGTVTMEDGRCGYPSTPASLLGMLSTLFFLLAHIGIYTAAGCICCKIQHSHPNLKWIIGLICFTLSWLAFLPATLLLLHGAFLNDQGYKVGTNSYLEPACGGTSDGVFPSGGILVLACNFLAIGYYLALRPIKGILPIGEHQMRGSYEIAMGQPQFPPPLEILQV</sequence>
<name>A0A2S3HJX0_9POAL</name>
<feature type="chain" id="PRO_5015508981" description="MARVEL domain-containing protein" evidence="8">
    <location>
        <begin position="26"/>
        <end position="198"/>
    </location>
</feature>
<feature type="signal peptide" evidence="8">
    <location>
        <begin position="1"/>
        <end position="25"/>
    </location>
</feature>
<feature type="transmembrane region" description="Helical" evidence="7">
    <location>
        <begin position="49"/>
        <end position="77"/>
    </location>
</feature>
<keyword evidence="2 7" id="KW-0812">Transmembrane</keyword>
<dbReference type="InterPro" id="IPR009606">
    <property type="entry name" value="DEAL/Modifying_wall_lignin1/2"/>
</dbReference>
<evidence type="ECO:0000256" key="1">
    <source>
        <dbReference type="ARBA" id="ARBA00004127"/>
    </source>
</evidence>
<dbReference type="InterPro" id="IPR052222">
    <property type="entry name" value="DESIGUAL"/>
</dbReference>
<keyword evidence="3 8" id="KW-0732">Signal</keyword>
<dbReference type="Pfam" id="PF06749">
    <property type="entry name" value="DUF1218"/>
    <property type="match status" value="1"/>
</dbReference>
<evidence type="ECO:0000256" key="4">
    <source>
        <dbReference type="ARBA" id="ARBA00022989"/>
    </source>
</evidence>
<evidence type="ECO:0000256" key="3">
    <source>
        <dbReference type="ARBA" id="ARBA00022729"/>
    </source>
</evidence>
<dbReference type="Gramene" id="PAN24712">
    <property type="protein sequence ID" value="PAN24712"/>
    <property type="gene ID" value="PAHAL_4G247100"/>
</dbReference>
<evidence type="ECO:0000256" key="8">
    <source>
        <dbReference type="SAM" id="SignalP"/>
    </source>
</evidence>
<protein>
    <recommendedName>
        <fullName evidence="10">MARVEL domain-containing protein</fullName>
    </recommendedName>
</protein>
<organism evidence="9">
    <name type="scientific">Panicum hallii</name>
    <dbReference type="NCBI Taxonomy" id="206008"/>
    <lineage>
        <taxon>Eukaryota</taxon>
        <taxon>Viridiplantae</taxon>
        <taxon>Streptophyta</taxon>
        <taxon>Embryophyta</taxon>
        <taxon>Tracheophyta</taxon>
        <taxon>Spermatophyta</taxon>
        <taxon>Magnoliopsida</taxon>
        <taxon>Liliopsida</taxon>
        <taxon>Poales</taxon>
        <taxon>Poaceae</taxon>
        <taxon>PACMAD clade</taxon>
        <taxon>Panicoideae</taxon>
        <taxon>Panicodae</taxon>
        <taxon>Paniceae</taxon>
        <taxon>Panicinae</taxon>
        <taxon>Panicum</taxon>
        <taxon>Panicum sect. Panicum</taxon>
    </lineage>
</organism>
<feature type="transmembrane region" description="Helical" evidence="7">
    <location>
        <begin position="89"/>
        <end position="111"/>
    </location>
</feature>
<evidence type="ECO:0000256" key="2">
    <source>
        <dbReference type="ARBA" id="ARBA00022692"/>
    </source>
</evidence>
<evidence type="ECO:0000256" key="6">
    <source>
        <dbReference type="ARBA" id="ARBA00029467"/>
    </source>
</evidence>
<comment type="subcellular location">
    <subcellularLocation>
        <location evidence="1">Endomembrane system</location>
        <topology evidence="1">Multi-pass membrane protein</topology>
    </subcellularLocation>
</comment>
<evidence type="ECO:0000313" key="9">
    <source>
        <dbReference type="EMBL" id="PAN24712.1"/>
    </source>
</evidence>
<comment type="similarity">
    <text evidence="6">Belongs to the DESIGUAL family.</text>
</comment>
<dbReference type="Proteomes" id="UP000243499">
    <property type="component" value="Chromosome 4"/>
</dbReference>
<accession>A0A2S3HJX0</accession>
<keyword evidence="5 7" id="KW-0472">Membrane</keyword>